<keyword evidence="1" id="KW-0433">Leucine-rich repeat</keyword>
<dbReference type="PROSITE" id="PS51450">
    <property type="entry name" value="LRR"/>
    <property type="match status" value="2"/>
</dbReference>
<keyword evidence="4" id="KW-0812">Transmembrane</keyword>
<evidence type="ECO:0008006" key="7">
    <source>
        <dbReference type="Google" id="ProtNLM"/>
    </source>
</evidence>
<proteinExistence type="predicted"/>
<evidence type="ECO:0000313" key="5">
    <source>
        <dbReference type="EMBL" id="CAL8110758.1"/>
    </source>
</evidence>
<organism evidence="5 6">
    <name type="scientific">Orchesella dallaii</name>
    <dbReference type="NCBI Taxonomy" id="48710"/>
    <lineage>
        <taxon>Eukaryota</taxon>
        <taxon>Metazoa</taxon>
        <taxon>Ecdysozoa</taxon>
        <taxon>Arthropoda</taxon>
        <taxon>Hexapoda</taxon>
        <taxon>Collembola</taxon>
        <taxon>Entomobryomorpha</taxon>
        <taxon>Entomobryoidea</taxon>
        <taxon>Orchesellidae</taxon>
        <taxon>Orchesellinae</taxon>
        <taxon>Orchesella</taxon>
    </lineage>
</organism>
<dbReference type="InterPro" id="IPR001611">
    <property type="entry name" value="Leu-rich_rpt"/>
</dbReference>
<dbReference type="SUPFAM" id="SSF52047">
    <property type="entry name" value="RNI-like"/>
    <property type="match status" value="1"/>
</dbReference>
<keyword evidence="4" id="KW-1133">Transmembrane helix</keyword>
<protein>
    <recommendedName>
        <fullName evidence="7">Protein halfway</fullName>
    </recommendedName>
</protein>
<dbReference type="InterPro" id="IPR032675">
    <property type="entry name" value="LRR_dom_sf"/>
</dbReference>
<keyword evidence="6" id="KW-1185">Reference proteome</keyword>
<dbReference type="Proteomes" id="UP001642540">
    <property type="component" value="Unassembled WGS sequence"/>
</dbReference>
<gene>
    <name evidence="5" type="ORF">ODALV1_LOCUS14430</name>
</gene>
<keyword evidence="2" id="KW-0677">Repeat</keyword>
<reference evidence="5 6" key="1">
    <citation type="submission" date="2024-08" db="EMBL/GenBank/DDBJ databases">
        <authorList>
            <person name="Cucini C."/>
            <person name="Frati F."/>
        </authorList>
    </citation>
    <scope>NUCLEOTIDE SEQUENCE [LARGE SCALE GENOMIC DNA]</scope>
</reference>
<name>A0ABP1QRY8_9HEXA</name>
<evidence type="ECO:0000256" key="4">
    <source>
        <dbReference type="SAM" id="Phobius"/>
    </source>
</evidence>
<dbReference type="PANTHER" id="PTHR45617:SF181">
    <property type="entry name" value="LP04042P"/>
    <property type="match status" value="1"/>
</dbReference>
<dbReference type="PANTHER" id="PTHR45617">
    <property type="entry name" value="LEUCINE RICH REPEAT FAMILY PROTEIN"/>
    <property type="match status" value="1"/>
</dbReference>
<evidence type="ECO:0000256" key="1">
    <source>
        <dbReference type="ARBA" id="ARBA00022614"/>
    </source>
</evidence>
<evidence type="ECO:0000256" key="2">
    <source>
        <dbReference type="ARBA" id="ARBA00022737"/>
    </source>
</evidence>
<accession>A0ABP1QRY8</accession>
<feature type="region of interest" description="Disordered" evidence="3">
    <location>
        <begin position="277"/>
        <end position="309"/>
    </location>
</feature>
<feature type="transmembrane region" description="Helical" evidence="4">
    <location>
        <begin position="625"/>
        <end position="646"/>
    </location>
</feature>
<evidence type="ECO:0000313" key="6">
    <source>
        <dbReference type="Proteomes" id="UP001642540"/>
    </source>
</evidence>
<sequence>MKMGKNNEAIAFGQRSNIFCSFLSPKNMPTTIAFLITMLTLANPLPSPTYSSSSFQAQERVASPSTFYYSANNPNRLTLSSDNSTRILPNVEQPQPILPNPSELTFKVNHYCVADVSLERIVCSNIRKRGDLPLKVKYFDNIQQAVFVNVSGDGDLRLEDFRRLFPNLIVLSITQSPQSAASLINLKSSGALAKQWQVKATQPPKSLLSNPHFAKRLNAMNLLNSKPTLTSSSSSSSGVGSGAIGIGSRSGRALAEGKSSEVDDKIANKSTSAVTSATLIGDEQRDEPEIETNELPLLDTPEKNKVDDGLLPEAPQRLRRLVWPTITHLNLSWNELNSEDLPDFIENVFPNLEQIDLSNNFLDKLDTIKNAAWNRLQSIDISGNPLDCTNLAWIESPNIKLLHPNQTLCDQPPHQNKAKPIFKVLRLLKKVRDECRVNCSCDIAYIWEQNHIVHSKTVVNCSDRGFLDFPNPDHLPHPTDTLDLRRNQIESMSTFVDDHRYLDLNLMNLYLDDNKISSIDILERSEWFYHFQVFSIRRNDLSEVPVYVLENVFRQNKRLLQIDLSSNKFRCDCYTVSSFKVWLLKYTSYIGNIDQVRCHSSKEQIRYMKMEEWCKVDNGAELLNVLDMVSIVLAILIIIVIAKVYYDYWNFKTKGKLPWIVSKM</sequence>
<feature type="region of interest" description="Disordered" evidence="3">
    <location>
        <begin position="225"/>
        <end position="245"/>
    </location>
</feature>
<comment type="caution">
    <text evidence="5">The sequence shown here is derived from an EMBL/GenBank/DDBJ whole genome shotgun (WGS) entry which is preliminary data.</text>
</comment>
<dbReference type="Gene3D" id="3.80.10.10">
    <property type="entry name" value="Ribonuclease Inhibitor"/>
    <property type="match status" value="2"/>
</dbReference>
<keyword evidence="4" id="KW-0472">Membrane</keyword>
<dbReference type="EMBL" id="CAXLJM020000046">
    <property type="protein sequence ID" value="CAL8110758.1"/>
    <property type="molecule type" value="Genomic_DNA"/>
</dbReference>
<evidence type="ECO:0000256" key="3">
    <source>
        <dbReference type="SAM" id="MobiDB-lite"/>
    </source>
</evidence>